<dbReference type="PANTHER" id="PTHR11351">
    <property type="entry name" value="ACYL-COA DESATURASE"/>
    <property type="match status" value="1"/>
</dbReference>
<dbReference type="PANTHER" id="PTHR11351:SF31">
    <property type="entry name" value="DESATURASE 1, ISOFORM A-RELATED"/>
    <property type="match status" value="1"/>
</dbReference>
<comment type="domain">
    <text evidence="11">The histidine box domains are involved in binding the catalytic metal ions.</text>
</comment>
<dbReference type="GO" id="GO:0005506">
    <property type="term" value="F:iron ion binding"/>
    <property type="evidence" value="ECO:0007669"/>
    <property type="project" value="TreeGrafter"/>
</dbReference>
<protein>
    <recommendedName>
        <fullName evidence="17">Fatty acid desaturase domain-containing protein</fullName>
    </recommendedName>
</protein>
<keyword evidence="8" id="KW-0443">Lipid metabolism</keyword>
<evidence type="ECO:0000256" key="4">
    <source>
        <dbReference type="ARBA" id="ARBA00022692"/>
    </source>
</evidence>
<evidence type="ECO:0000256" key="10">
    <source>
        <dbReference type="ARBA" id="ARBA00023160"/>
    </source>
</evidence>
<dbReference type="CDD" id="cd03505">
    <property type="entry name" value="Delta9-FADS-like"/>
    <property type="match status" value="1"/>
</dbReference>
<keyword evidence="7 11" id="KW-0560">Oxidoreductase</keyword>
<comment type="caution">
    <text evidence="14">The sequence shown here is derived from an EMBL/GenBank/DDBJ whole genome shotgun (WGS) entry which is preliminary data.</text>
</comment>
<evidence type="ECO:0000256" key="5">
    <source>
        <dbReference type="ARBA" id="ARBA00022832"/>
    </source>
</evidence>
<evidence type="ECO:0000256" key="9">
    <source>
        <dbReference type="ARBA" id="ARBA00023136"/>
    </source>
</evidence>
<keyword evidence="4 11" id="KW-0812">Transmembrane</keyword>
<dbReference type="Proteomes" id="UP000235392">
    <property type="component" value="Unassembled WGS sequence"/>
</dbReference>
<comment type="similarity">
    <text evidence="2 11">Belongs to the fatty acid desaturase type 1 family.</text>
</comment>
<comment type="cofactor">
    <cofactor evidence="11">
        <name>Fe(2+)</name>
        <dbReference type="ChEBI" id="CHEBI:29033"/>
    </cofactor>
</comment>
<accession>A0A2N5SDA1</accession>
<evidence type="ECO:0008006" key="17">
    <source>
        <dbReference type="Google" id="ProtNLM"/>
    </source>
</evidence>
<feature type="transmembrane region" description="Helical" evidence="13">
    <location>
        <begin position="115"/>
        <end position="138"/>
    </location>
</feature>
<evidence type="ECO:0000313" key="14">
    <source>
        <dbReference type="EMBL" id="PLW11236.1"/>
    </source>
</evidence>
<keyword evidence="9 13" id="KW-0472">Membrane</keyword>
<dbReference type="GO" id="GO:0006636">
    <property type="term" value="P:unsaturated fatty acid biosynthetic process"/>
    <property type="evidence" value="ECO:0007669"/>
    <property type="project" value="TreeGrafter"/>
</dbReference>
<dbReference type="EMBL" id="PGCI01000931">
    <property type="protein sequence ID" value="PLW11236.1"/>
    <property type="molecule type" value="Genomic_DNA"/>
</dbReference>
<keyword evidence="10 11" id="KW-0275">Fatty acid biosynthesis</keyword>
<evidence type="ECO:0000256" key="8">
    <source>
        <dbReference type="ARBA" id="ARBA00023098"/>
    </source>
</evidence>
<dbReference type="EMBL" id="PGCI01000427">
    <property type="protein sequence ID" value="PLW27073.1"/>
    <property type="molecule type" value="Genomic_DNA"/>
</dbReference>
<proteinExistence type="inferred from homology"/>
<keyword evidence="5" id="KW-0276">Fatty acid metabolism</keyword>
<organism evidence="14 16">
    <name type="scientific">Puccinia coronata f. sp. avenae</name>
    <dbReference type="NCBI Taxonomy" id="200324"/>
    <lineage>
        <taxon>Eukaryota</taxon>
        <taxon>Fungi</taxon>
        <taxon>Dikarya</taxon>
        <taxon>Basidiomycota</taxon>
        <taxon>Pucciniomycotina</taxon>
        <taxon>Pucciniomycetes</taxon>
        <taxon>Pucciniales</taxon>
        <taxon>Pucciniaceae</taxon>
        <taxon>Puccinia</taxon>
    </lineage>
</organism>
<evidence type="ECO:0000256" key="6">
    <source>
        <dbReference type="ARBA" id="ARBA00022989"/>
    </source>
</evidence>
<evidence type="ECO:0000313" key="16">
    <source>
        <dbReference type="Proteomes" id="UP000235392"/>
    </source>
</evidence>
<name>A0A2N5SDA1_9BASI</name>
<evidence type="ECO:0000256" key="1">
    <source>
        <dbReference type="ARBA" id="ARBA00004141"/>
    </source>
</evidence>
<evidence type="ECO:0000256" key="3">
    <source>
        <dbReference type="ARBA" id="ARBA00022516"/>
    </source>
</evidence>
<keyword evidence="3 11" id="KW-0444">Lipid biosynthesis</keyword>
<dbReference type="GO" id="GO:0004768">
    <property type="term" value="F:stearoyl-CoA 9-desaturase activity"/>
    <property type="evidence" value="ECO:0007669"/>
    <property type="project" value="TreeGrafter"/>
</dbReference>
<evidence type="ECO:0000313" key="15">
    <source>
        <dbReference type="EMBL" id="PLW27073.1"/>
    </source>
</evidence>
<evidence type="ECO:0000256" key="12">
    <source>
        <dbReference type="SAM" id="MobiDB-lite"/>
    </source>
</evidence>
<evidence type="ECO:0000256" key="7">
    <source>
        <dbReference type="ARBA" id="ARBA00023002"/>
    </source>
</evidence>
<evidence type="ECO:0000256" key="13">
    <source>
        <dbReference type="SAM" id="Phobius"/>
    </source>
</evidence>
<dbReference type="PRINTS" id="PR00075">
    <property type="entry name" value="FACDDSATRASE"/>
</dbReference>
<comment type="subcellular location">
    <subcellularLocation>
        <location evidence="1">Membrane</location>
        <topology evidence="1">Multi-pass membrane protein</topology>
    </subcellularLocation>
</comment>
<keyword evidence="6 13" id="KW-1133">Transmembrane helix</keyword>
<feature type="transmembrane region" description="Helical" evidence="13">
    <location>
        <begin position="88"/>
        <end position="108"/>
    </location>
</feature>
<evidence type="ECO:0000256" key="2">
    <source>
        <dbReference type="ARBA" id="ARBA00009295"/>
    </source>
</evidence>
<feature type="compositionally biased region" description="Polar residues" evidence="12">
    <location>
        <begin position="1"/>
        <end position="12"/>
    </location>
</feature>
<feature type="compositionally biased region" description="Polar residues" evidence="12">
    <location>
        <begin position="30"/>
        <end position="52"/>
    </location>
</feature>
<sequence length="194" mass="22251">MMSNSISVSNPATAHESRQRQRKKPMYSYDPNSDLSESEGSSDPKCQSGNTCDDNERTDVDHDIYIQRTLRQERPLPPITWRNFYREINVVSTLALTIIPLITIYGAFTTPLCRLTLAWSIIYYYFTGLSITAGYHRLWSHRSYNASLPLQYFFALGGSGAVQGSIQWWARGHRAYHRYTDTDLDPYSAHKGLL</sequence>
<reference evidence="14 16" key="1">
    <citation type="submission" date="2017-11" db="EMBL/GenBank/DDBJ databases">
        <title>De novo assembly and phasing of dikaryotic genomes from two isolates of Puccinia coronata f. sp. avenae, the causal agent of oat crown rust.</title>
        <authorList>
            <person name="Miller M.E."/>
            <person name="Zhang Y."/>
            <person name="Omidvar V."/>
            <person name="Sperschneider J."/>
            <person name="Schwessinger B."/>
            <person name="Raley C."/>
            <person name="Palmer J.M."/>
            <person name="Garnica D."/>
            <person name="Upadhyaya N."/>
            <person name="Rathjen J."/>
            <person name="Taylor J.M."/>
            <person name="Park R.F."/>
            <person name="Dodds P.N."/>
            <person name="Hirsch C.D."/>
            <person name="Kianian S.F."/>
            <person name="Figueroa M."/>
        </authorList>
    </citation>
    <scope>NUCLEOTIDE SEQUENCE [LARGE SCALE GENOMIC DNA]</scope>
    <source>
        <strain evidence="14">12SD80</strain>
    </source>
</reference>
<feature type="region of interest" description="Disordered" evidence="12">
    <location>
        <begin position="1"/>
        <end position="57"/>
    </location>
</feature>
<gene>
    <name evidence="15" type="ORF">PCASD_21237</name>
    <name evidence="14" type="ORF">PCASD_21650</name>
</gene>
<evidence type="ECO:0000256" key="11">
    <source>
        <dbReference type="RuleBase" id="RU000581"/>
    </source>
</evidence>
<dbReference type="AlphaFoldDB" id="A0A2N5SDA1"/>
<dbReference type="InterPro" id="IPR015876">
    <property type="entry name" value="Acyl-CoA_DS"/>
</dbReference>
<dbReference type="GO" id="GO:0005789">
    <property type="term" value="C:endoplasmic reticulum membrane"/>
    <property type="evidence" value="ECO:0007669"/>
    <property type="project" value="TreeGrafter"/>
</dbReference>